<name>A0AAF0EYI5_9BASI</name>
<dbReference type="GO" id="GO:0005840">
    <property type="term" value="C:ribosome"/>
    <property type="evidence" value="ECO:0007669"/>
    <property type="project" value="UniProtKB-KW"/>
</dbReference>
<keyword evidence="5" id="KW-0687">Ribonucleoprotein</keyword>
<dbReference type="Pfam" id="PF08293">
    <property type="entry name" value="MRP-S33"/>
    <property type="match status" value="1"/>
</dbReference>
<evidence type="ECO:0000256" key="5">
    <source>
        <dbReference type="ARBA" id="ARBA00023274"/>
    </source>
</evidence>
<evidence type="ECO:0000313" key="8">
    <source>
        <dbReference type="EMBL" id="WFD39340.1"/>
    </source>
</evidence>
<keyword evidence="3 8" id="KW-0689">Ribosomal protein</keyword>
<comment type="similarity">
    <text evidence="2">Belongs to the mitochondrion-specific ribosomal protein mS33 family.</text>
</comment>
<evidence type="ECO:0000256" key="4">
    <source>
        <dbReference type="ARBA" id="ARBA00023128"/>
    </source>
</evidence>
<dbReference type="Proteomes" id="UP001217754">
    <property type="component" value="Chromosome 3"/>
</dbReference>
<protein>
    <recommendedName>
        <fullName evidence="6">Small ribosomal subunit protein mS33</fullName>
    </recommendedName>
</protein>
<evidence type="ECO:0000256" key="2">
    <source>
        <dbReference type="ARBA" id="ARBA00008970"/>
    </source>
</evidence>
<dbReference type="AlphaFoldDB" id="A0AAF0EYI5"/>
<dbReference type="GeneID" id="85225963"/>
<accession>A0AAF0EYI5</accession>
<evidence type="ECO:0000256" key="3">
    <source>
        <dbReference type="ARBA" id="ARBA00022980"/>
    </source>
</evidence>
<evidence type="ECO:0000256" key="1">
    <source>
        <dbReference type="ARBA" id="ARBA00004173"/>
    </source>
</evidence>
<keyword evidence="9" id="KW-1185">Reference proteome</keyword>
<dbReference type="InterPro" id="IPR013219">
    <property type="entry name" value="Ribosomal_mS33"/>
</dbReference>
<dbReference type="GO" id="GO:0005739">
    <property type="term" value="C:mitochondrion"/>
    <property type="evidence" value="ECO:0007669"/>
    <property type="project" value="UniProtKB-SubCell"/>
</dbReference>
<dbReference type="PANTHER" id="PTHR13362:SF2">
    <property type="entry name" value="SMALL RIBOSOMAL SUBUNIT PROTEIN MS33"/>
    <property type="match status" value="1"/>
</dbReference>
<dbReference type="RefSeq" id="XP_060122237.1">
    <property type="nucleotide sequence ID" value="XM_060266254.1"/>
</dbReference>
<feature type="region of interest" description="Disordered" evidence="7">
    <location>
        <begin position="97"/>
        <end position="119"/>
    </location>
</feature>
<gene>
    <name evidence="8" type="primary">RSM27</name>
    <name evidence="8" type="ORF">MJAP1_002312</name>
</gene>
<sequence>MKKAGATSERFLLMAGAPAKSLAALQALRCKVFGTTYNPTGVRTGAKYLRQSLVGAAMLKYYPPQLNLKSIREAVPAMGRMTFPEEIQRLADVERKKMLGKGPPKKGEGRRATMKGKKK</sequence>
<dbReference type="PANTHER" id="PTHR13362">
    <property type="entry name" value="MITOCHONDRIAL RIBOSOMAL PROTEIN S33"/>
    <property type="match status" value="1"/>
</dbReference>
<proteinExistence type="inferred from homology"/>
<dbReference type="EMBL" id="CP119960">
    <property type="protein sequence ID" value="WFD39340.1"/>
    <property type="molecule type" value="Genomic_DNA"/>
</dbReference>
<evidence type="ECO:0000256" key="6">
    <source>
        <dbReference type="ARBA" id="ARBA00035132"/>
    </source>
</evidence>
<evidence type="ECO:0000256" key="7">
    <source>
        <dbReference type="SAM" id="MobiDB-lite"/>
    </source>
</evidence>
<keyword evidence="4" id="KW-0496">Mitochondrion</keyword>
<reference evidence="8" key="1">
    <citation type="submission" date="2023-03" db="EMBL/GenBank/DDBJ databases">
        <title>Mating type loci evolution in Malassezia.</title>
        <authorList>
            <person name="Coelho M.A."/>
        </authorList>
    </citation>
    <scope>NUCLEOTIDE SEQUENCE</scope>
    <source>
        <strain evidence="8">CBS 9431</strain>
    </source>
</reference>
<comment type="subcellular location">
    <subcellularLocation>
        <location evidence="1">Mitochondrion</location>
    </subcellularLocation>
</comment>
<organism evidence="8 9">
    <name type="scientific">Malassezia japonica</name>
    <dbReference type="NCBI Taxonomy" id="223818"/>
    <lineage>
        <taxon>Eukaryota</taxon>
        <taxon>Fungi</taxon>
        <taxon>Dikarya</taxon>
        <taxon>Basidiomycota</taxon>
        <taxon>Ustilaginomycotina</taxon>
        <taxon>Malasseziomycetes</taxon>
        <taxon>Malasseziales</taxon>
        <taxon>Malasseziaceae</taxon>
        <taxon>Malassezia</taxon>
    </lineage>
</organism>
<dbReference type="GO" id="GO:1990904">
    <property type="term" value="C:ribonucleoprotein complex"/>
    <property type="evidence" value="ECO:0007669"/>
    <property type="project" value="UniProtKB-KW"/>
</dbReference>
<evidence type="ECO:0000313" key="9">
    <source>
        <dbReference type="Proteomes" id="UP001217754"/>
    </source>
</evidence>